<name>A0A0A9G4F9_ARUDO</name>
<accession>A0A0A9G4F9</accession>
<dbReference type="AlphaFoldDB" id="A0A0A9G4F9"/>
<evidence type="ECO:0000256" key="1">
    <source>
        <dbReference type="SAM" id="Phobius"/>
    </source>
</evidence>
<evidence type="ECO:0000313" key="2">
    <source>
        <dbReference type="EMBL" id="JAE19397.1"/>
    </source>
</evidence>
<feature type="transmembrane region" description="Helical" evidence="1">
    <location>
        <begin position="12"/>
        <end position="32"/>
    </location>
</feature>
<keyword evidence="1" id="KW-0812">Transmembrane</keyword>
<organism evidence="2">
    <name type="scientific">Arundo donax</name>
    <name type="common">Giant reed</name>
    <name type="synonym">Donax arundinaceus</name>
    <dbReference type="NCBI Taxonomy" id="35708"/>
    <lineage>
        <taxon>Eukaryota</taxon>
        <taxon>Viridiplantae</taxon>
        <taxon>Streptophyta</taxon>
        <taxon>Embryophyta</taxon>
        <taxon>Tracheophyta</taxon>
        <taxon>Spermatophyta</taxon>
        <taxon>Magnoliopsida</taxon>
        <taxon>Liliopsida</taxon>
        <taxon>Poales</taxon>
        <taxon>Poaceae</taxon>
        <taxon>PACMAD clade</taxon>
        <taxon>Arundinoideae</taxon>
        <taxon>Arundineae</taxon>
        <taxon>Arundo</taxon>
    </lineage>
</organism>
<sequence>MMVVPLESYREINLWCLVCFTVHISFFSLYTFSSHMFLFSRVLRLHNAFHLINPSLLVEYSCFLGNVPLHGQSFNSLGLLFNYLMCIVPLV</sequence>
<reference evidence="2" key="1">
    <citation type="submission" date="2014-09" db="EMBL/GenBank/DDBJ databases">
        <authorList>
            <person name="Magalhaes I.L.F."/>
            <person name="Oliveira U."/>
            <person name="Santos F.R."/>
            <person name="Vidigal T.H.D.A."/>
            <person name="Brescovit A.D."/>
            <person name="Santos A.J."/>
        </authorList>
    </citation>
    <scope>NUCLEOTIDE SEQUENCE</scope>
    <source>
        <tissue evidence="2">Shoot tissue taken approximately 20 cm above the soil surface</tissue>
    </source>
</reference>
<keyword evidence="1" id="KW-1133">Transmembrane helix</keyword>
<keyword evidence="1" id="KW-0472">Membrane</keyword>
<reference evidence="2" key="2">
    <citation type="journal article" date="2015" name="Data Brief">
        <title>Shoot transcriptome of the giant reed, Arundo donax.</title>
        <authorList>
            <person name="Barrero R.A."/>
            <person name="Guerrero F.D."/>
            <person name="Moolhuijzen P."/>
            <person name="Goolsby J.A."/>
            <person name="Tidwell J."/>
            <person name="Bellgard S.E."/>
            <person name="Bellgard M.I."/>
        </authorList>
    </citation>
    <scope>NUCLEOTIDE SEQUENCE</scope>
    <source>
        <tissue evidence="2">Shoot tissue taken approximately 20 cm above the soil surface</tissue>
    </source>
</reference>
<dbReference type="EMBL" id="GBRH01178499">
    <property type="protein sequence ID" value="JAE19397.1"/>
    <property type="molecule type" value="Transcribed_RNA"/>
</dbReference>
<proteinExistence type="predicted"/>
<protein>
    <submittedName>
        <fullName evidence="2">Uncharacterized protein</fullName>
    </submittedName>
</protein>